<accession>A0A6G0HF85</accession>
<feature type="compositionally biased region" description="Low complexity" evidence="1">
    <location>
        <begin position="102"/>
        <end position="116"/>
    </location>
</feature>
<protein>
    <submittedName>
        <fullName evidence="2">Uncharacterized protein</fullName>
    </submittedName>
</protein>
<organism evidence="2 3">
    <name type="scientific">Larimichthys crocea</name>
    <name type="common">Large yellow croaker</name>
    <name type="synonym">Pseudosciaena crocea</name>
    <dbReference type="NCBI Taxonomy" id="215358"/>
    <lineage>
        <taxon>Eukaryota</taxon>
        <taxon>Metazoa</taxon>
        <taxon>Chordata</taxon>
        <taxon>Craniata</taxon>
        <taxon>Vertebrata</taxon>
        <taxon>Euteleostomi</taxon>
        <taxon>Actinopterygii</taxon>
        <taxon>Neopterygii</taxon>
        <taxon>Teleostei</taxon>
        <taxon>Neoteleostei</taxon>
        <taxon>Acanthomorphata</taxon>
        <taxon>Eupercaria</taxon>
        <taxon>Sciaenidae</taxon>
        <taxon>Larimichthys</taxon>
    </lineage>
</organism>
<feature type="region of interest" description="Disordered" evidence="1">
    <location>
        <begin position="102"/>
        <end position="129"/>
    </location>
</feature>
<dbReference type="EMBL" id="REGW02000221">
    <property type="protein sequence ID" value="KAE8277742.1"/>
    <property type="molecule type" value="Genomic_DNA"/>
</dbReference>
<gene>
    <name evidence="2" type="ORF">D5F01_LYC24223</name>
</gene>
<keyword evidence="3" id="KW-1185">Reference proteome</keyword>
<feature type="compositionally biased region" description="Low complexity" evidence="1">
    <location>
        <begin position="152"/>
        <end position="169"/>
    </location>
</feature>
<sequence length="196" mass="22319">MFPPIFAFCRPSALPRSSQRTTGPRDPTRALLHFPSVLACQQHHTRSSKFSATNHRRPSALPRSSQRTTGPRDPTRRRSSTFLASFASSFYSSTPMFPSHLRLSRRPSALPRSSQRATGPRDPTRRRSSTFHSSFASSFYFYFYVSLPSSPFSPSLRTPSFSQRTTGPRDPTRRRSSTFHSSFASSFYFSARRPPW</sequence>
<dbReference type="AlphaFoldDB" id="A0A6G0HF85"/>
<reference evidence="2 3" key="1">
    <citation type="submission" date="2019-07" db="EMBL/GenBank/DDBJ databases">
        <title>Chromosome genome assembly for large yellow croaker.</title>
        <authorList>
            <person name="Xiao S."/>
        </authorList>
    </citation>
    <scope>NUCLEOTIDE SEQUENCE [LARGE SCALE GENOMIC DNA]</scope>
    <source>
        <strain evidence="2">JMULYC20181020</strain>
        <tissue evidence="2">Muscle</tissue>
    </source>
</reference>
<evidence type="ECO:0000256" key="1">
    <source>
        <dbReference type="SAM" id="MobiDB-lite"/>
    </source>
</evidence>
<dbReference type="Proteomes" id="UP000424527">
    <property type="component" value="Unassembled WGS sequence"/>
</dbReference>
<feature type="region of interest" description="Disordered" evidence="1">
    <location>
        <begin position="152"/>
        <end position="178"/>
    </location>
</feature>
<name>A0A6G0HF85_LARCR</name>
<evidence type="ECO:0000313" key="2">
    <source>
        <dbReference type="EMBL" id="KAE8277742.1"/>
    </source>
</evidence>
<feature type="region of interest" description="Disordered" evidence="1">
    <location>
        <begin position="43"/>
        <end position="79"/>
    </location>
</feature>
<comment type="caution">
    <text evidence="2">The sequence shown here is derived from an EMBL/GenBank/DDBJ whole genome shotgun (WGS) entry which is preliminary data.</text>
</comment>
<proteinExistence type="predicted"/>
<evidence type="ECO:0000313" key="3">
    <source>
        <dbReference type="Proteomes" id="UP000424527"/>
    </source>
</evidence>